<keyword evidence="1" id="KW-0812">Transmembrane</keyword>
<keyword evidence="3" id="KW-1185">Reference proteome</keyword>
<keyword evidence="1" id="KW-1133">Transmembrane helix</keyword>
<name>A0A1H5BC84_9PSEU</name>
<feature type="transmembrane region" description="Helical" evidence="1">
    <location>
        <begin position="56"/>
        <end position="75"/>
    </location>
</feature>
<feature type="transmembrane region" description="Helical" evidence="1">
    <location>
        <begin position="30"/>
        <end position="50"/>
    </location>
</feature>
<proteinExistence type="predicted"/>
<sequence>MDVPGNVLLPGERLLWSGRPRRITLQGLDWYQLASGVVWVSVVATSALVFGRSSQTHYIGAVFAFCGLAAAWAPVAGRLWAMRRAVYAVTDRRVVVADGVSGRTRVSAYLGALPPPVARPGRDGAGTVTFGGPAGLLGVLAGAQTKTRSMPVPIVLVAVPEAERVRDLIARAQASG</sequence>
<evidence type="ECO:0000313" key="3">
    <source>
        <dbReference type="Proteomes" id="UP000199622"/>
    </source>
</evidence>
<organism evidence="2 3">
    <name type="scientific">Amycolatopsis tolypomycina</name>
    <dbReference type="NCBI Taxonomy" id="208445"/>
    <lineage>
        <taxon>Bacteria</taxon>
        <taxon>Bacillati</taxon>
        <taxon>Actinomycetota</taxon>
        <taxon>Actinomycetes</taxon>
        <taxon>Pseudonocardiales</taxon>
        <taxon>Pseudonocardiaceae</taxon>
        <taxon>Amycolatopsis</taxon>
    </lineage>
</organism>
<protein>
    <recommendedName>
        <fullName evidence="4">PH domain-containing protein</fullName>
    </recommendedName>
</protein>
<dbReference type="EMBL" id="FNSO01000004">
    <property type="protein sequence ID" value="SED52213.1"/>
    <property type="molecule type" value="Genomic_DNA"/>
</dbReference>
<reference evidence="3" key="1">
    <citation type="submission" date="2016-10" db="EMBL/GenBank/DDBJ databases">
        <authorList>
            <person name="Varghese N."/>
            <person name="Submissions S."/>
        </authorList>
    </citation>
    <scope>NUCLEOTIDE SEQUENCE [LARGE SCALE GENOMIC DNA]</scope>
    <source>
        <strain evidence="3">DSM 44544</strain>
    </source>
</reference>
<accession>A0A1H5BC84</accession>
<keyword evidence="1" id="KW-0472">Membrane</keyword>
<dbReference type="RefSeq" id="WP_091317389.1">
    <property type="nucleotide sequence ID" value="NZ_FNSO01000004.1"/>
</dbReference>
<evidence type="ECO:0008006" key="4">
    <source>
        <dbReference type="Google" id="ProtNLM"/>
    </source>
</evidence>
<dbReference type="Proteomes" id="UP000199622">
    <property type="component" value="Unassembled WGS sequence"/>
</dbReference>
<dbReference type="OrthoDB" id="199424at2"/>
<evidence type="ECO:0000313" key="2">
    <source>
        <dbReference type="EMBL" id="SED52213.1"/>
    </source>
</evidence>
<gene>
    <name evidence="2" type="ORF">SAMN04489727_8211</name>
</gene>
<dbReference type="AlphaFoldDB" id="A0A1H5BC84"/>
<evidence type="ECO:0000256" key="1">
    <source>
        <dbReference type="SAM" id="Phobius"/>
    </source>
</evidence>
<dbReference type="STRING" id="208445.SAMN04489727_8211"/>